<dbReference type="EMBL" id="GGEC01078635">
    <property type="protein sequence ID" value="MBX59119.1"/>
    <property type="molecule type" value="Transcribed_RNA"/>
</dbReference>
<proteinExistence type="predicted"/>
<organism evidence="1">
    <name type="scientific">Rhizophora mucronata</name>
    <name type="common">Asiatic mangrove</name>
    <dbReference type="NCBI Taxonomy" id="61149"/>
    <lineage>
        <taxon>Eukaryota</taxon>
        <taxon>Viridiplantae</taxon>
        <taxon>Streptophyta</taxon>
        <taxon>Embryophyta</taxon>
        <taxon>Tracheophyta</taxon>
        <taxon>Spermatophyta</taxon>
        <taxon>Magnoliopsida</taxon>
        <taxon>eudicotyledons</taxon>
        <taxon>Gunneridae</taxon>
        <taxon>Pentapetalae</taxon>
        <taxon>rosids</taxon>
        <taxon>fabids</taxon>
        <taxon>Malpighiales</taxon>
        <taxon>Rhizophoraceae</taxon>
        <taxon>Rhizophora</taxon>
    </lineage>
</organism>
<reference evidence="1" key="1">
    <citation type="submission" date="2018-02" db="EMBL/GenBank/DDBJ databases">
        <title>Rhizophora mucronata_Transcriptome.</title>
        <authorList>
            <person name="Meera S.P."/>
            <person name="Sreeshan A."/>
            <person name="Augustine A."/>
        </authorList>
    </citation>
    <scope>NUCLEOTIDE SEQUENCE</scope>
    <source>
        <tissue evidence="1">Leaf</tissue>
    </source>
</reference>
<accession>A0A2P2PWU1</accession>
<protein>
    <submittedName>
        <fullName evidence="1">Uncharacterized protein</fullName>
    </submittedName>
</protein>
<sequence length="12" mass="1420">MKPRKFPSKIST</sequence>
<evidence type="ECO:0000313" key="1">
    <source>
        <dbReference type="EMBL" id="MBX59119.1"/>
    </source>
</evidence>
<name>A0A2P2PWU1_RHIMU</name>